<evidence type="ECO:0000313" key="1">
    <source>
        <dbReference type="EMBL" id="KAH8979262.1"/>
    </source>
</evidence>
<sequence length="407" mass="46217">MTLSTLNYDVLLKIFDWYRLYNTTDENQIDQGWNLERWWYRPIHVCRKCQLILSSPTRLDLHLVCTYGIPVETMLSHSPPLPIIIYYPEITGRIPAADDEESALFALQHRERVRRIHVAAPTAILCNLFKVMDNEFPVLENLTLHSSTESRTGSMLPEKLEAPSLHQLTLSNIALPIQSPLLRQAEGLITLRLWNVPASPEFHPAHLVAQLSGMSHLEVLMIHFFVAIPNHEVERRLRSIAQLTQIALPSLKILAFRGGSAYLEGILARLSAPLLSTLNVEFFNQLTFHLSHLRGFVPTIGEFRFRSAEMHFDKDFVSVIVDPHPERVGTYPLLLQVRCQPLGWQATCAVQICHALEPFFAGVDSLTLGFYKDGPASWQDEIDHAQWHGLLRTVAGVKSLQVTSFLL</sequence>
<accession>A0AAD4L4A9</accession>
<keyword evidence="2" id="KW-1185">Reference proteome</keyword>
<protein>
    <recommendedName>
        <fullName evidence="3">F-box domain-containing protein</fullName>
    </recommendedName>
</protein>
<dbReference type="AlphaFoldDB" id="A0AAD4L4A9"/>
<evidence type="ECO:0000313" key="2">
    <source>
        <dbReference type="Proteomes" id="UP001201163"/>
    </source>
</evidence>
<proteinExistence type="predicted"/>
<comment type="caution">
    <text evidence="1">The sequence shown here is derived from an EMBL/GenBank/DDBJ whole genome shotgun (WGS) entry which is preliminary data.</text>
</comment>
<dbReference type="EMBL" id="JAKELL010000179">
    <property type="protein sequence ID" value="KAH8979262.1"/>
    <property type="molecule type" value="Genomic_DNA"/>
</dbReference>
<dbReference type="Proteomes" id="UP001201163">
    <property type="component" value="Unassembled WGS sequence"/>
</dbReference>
<reference evidence="1" key="1">
    <citation type="submission" date="2022-01" db="EMBL/GenBank/DDBJ databases">
        <title>Comparative genomics reveals a dynamic genome evolution in the ectomycorrhizal milk-cap (Lactarius) mushrooms.</title>
        <authorList>
            <consortium name="DOE Joint Genome Institute"/>
            <person name="Lebreton A."/>
            <person name="Tang N."/>
            <person name="Kuo A."/>
            <person name="LaButti K."/>
            <person name="Drula E."/>
            <person name="Barry K."/>
            <person name="Clum A."/>
            <person name="Lipzen A."/>
            <person name="Mousain D."/>
            <person name="Ng V."/>
            <person name="Wang R."/>
            <person name="Wang X."/>
            <person name="Dai Y."/>
            <person name="Henrissat B."/>
            <person name="Grigoriev I.V."/>
            <person name="Guerin-Laguette A."/>
            <person name="Yu F."/>
            <person name="Martin F.M."/>
        </authorList>
    </citation>
    <scope>NUCLEOTIDE SEQUENCE</scope>
    <source>
        <strain evidence="1">QP</strain>
    </source>
</reference>
<evidence type="ECO:0008006" key="3">
    <source>
        <dbReference type="Google" id="ProtNLM"/>
    </source>
</evidence>
<name>A0AAD4L4A9_9AGAM</name>
<organism evidence="1 2">
    <name type="scientific">Lactarius akahatsu</name>
    <dbReference type="NCBI Taxonomy" id="416441"/>
    <lineage>
        <taxon>Eukaryota</taxon>
        <taxon>Fungi</taxon>
        <taxon>Dikarya</taxon>
        <taxon>Basidiomycota</taxon>
        <taxon>Agaricomycotina</taxon>
        <taxon>Agaricomycetes</taxon>
        <taxon>Russulales</taxon>
        <taxon>Russulaceae</taxon>
        <taxon>Lactarius</taxon>
    </lineage>
</organism>
<gene>
    <name evidence="1" type="ORF">EDB92DRAFT_2118839</name>
</gene>